<name>A0A4S8KRQ8_DENBC</name>
<reference evidence="1 2" key="1">
    <citation type="journal article" date="2019" name="Nat. Ecol. Evol.">
        <title>Megaphylogeny resolves global patterns of mushroom evolution.</title>
        <authorList>
            <person name="Varga T."/>
            <person name="Krizsan K."/>
            <person name="Foldi C."/>
            <person name="Dima B."/>
            <person name="Sanchez-Garcia M."/>
            <person name="Sanchez-Ramirez S."/>
            <person name="Szollosi G.J."/>
            <person name="Szarkandi J.G."/>
            <person name="Papp V."/>
            <person name="Albert L."/>
            <person name="Andreopoulos W."/>
            <person name="Angelini C."/>
            <person name="Antonin V."/>
            <person name="Barry K.W."/>
            <person name="Bougher N.L."/>
            <person name="Buchanan P."/>
            <person name="Buyck B."/>
            <person name="Bense V."/>
            <person name="Catcheside P."/>
            <person name="Chovatia M."/>
            <person name="Cooper J."/>
            <person name="Damon W."/>
            <person name="Desjardin D."/>
            <person name="Finy P."/>
            <person name="Geml J."/>
            <person name="Haridas S."/>
            <person name="Hughes K."/>
            <person name="Justo A."/>
            <person name="Karasinski D."/>
            <person name="Kautmanova I."/>
            <person name="Kiss B."/>
            <person name="Kocsube S."/>
            <person name="Kotiranta H."/>
            <person name="LaButti K.M."/>
            <person name="Lechner B.E."/>
            <person name="Liimatainen K."/>
            <person name="Lipzen A."/>
            <person name="Lukacs Z."/>
            <person name="Mihaltcheva S."/>
            <person name="Morgado L.N."/>
            <person name="Niskanen T."/>
            <person name="Noordeloos M.E."/>
            <person name="Ohm R.A."/>
            <person name="Ortiz-Santana B."/>
            <person name="Ovrebo C."/>
            <person name="Racz N."/>
            <person name="Riley R."/>
            <person name="Savchenko A."/>
            <person name="Shiryaev A."/>
            <person name="Soop K."/>
            <person name="Spirin V."/>
            <person name="Szebenyi C."/>
            <person name="Tomsovsky M."/>
            <person name="Tulloss R.E."/>
            <person name="Uehling J."/>
            <person name="Grigoriev I.V."/>
            <person name="Vagvolgyi C."/>
            <person name="Papp T."/>
            <person name="Martin F.M."/>
            <person name="Miettinen O."/>
            <person name="Hibbett D.S."/>
            <person name="Nagy L.G."/>
        </authorList>
    </citation>
    <scope>NUCLEOTIDE SEQUENCE [LARGE SCALE GENOMIC DNA]</scope>
    <source>
        <strain evidence="1 2">CBS 962.96</strain>
    </source>
</reference>
<gene>
    <name evidence="1" type="ORF">K435DRAFT_876613</name>
</gene>
<dbReference type="OrthoDB" id="5795902at2759"/>
<protein>
    <submittedName>
        <fullName evidence="1">Uncharacterized protein</fullName>
    </submittedName>
</protein>
<evidence type="ECO:0000313" key="2">
    <source>
        <dbReference type="Proteomes" id="UP000297245"/>
    </source>
</evidence>
<proteinExistence type="predicted"/>
<dbReference type="InterPro" id="IPR013785">
    <property type="entry name" value="Aldolase_TIM"/>
</dbReference>
<accession>A0A4S8KRQ8</accession>
<dbReference type="Proteomes" id="UP000297245">
    <property type="component" value="Unassembled WGS sequence"/>
</dbReference>
<dbReference type="AlphaFoldDB" id="A0A4S8KRQ8"/>
<organism evidence="1 2">
    <name type="scientific">Dendrothele bispora (strain CBS 962.96)</name>
    <dbReference type="NCBI Taxonomy" id="1314807"/>
    <lineage>
        <taxon>Eukaryota</taxon>
        <taxon>Fungi</taxon>
        <taxon>Dikarya</taxon>
        <taxon>Basidiomycota</taxon>
        <taxon>Agaricomycotina</taxon>
        <taxon>Agaricomycetes</taxon>
        <taxon>Agaricomycetidae</taxon>
        <taxon>Agaricales</taxon>
        <taxon>Agaricales incertae sedis</taxon>
        <taxon>Dendrothele</taxon>
    </lineage>
</organism>
<evidence type="ECO:0000313" key="1">
    <source>
        <dbReference type="EMBL" id="THU78466.1"/>
    </source>
</evidence>
<dbReference type="Gene3D" id="3.20.20.70">
    <property type="entry name" value="Aldolase class I"/>
    <property type="match status" value="1"/>
</dbReference>
<sequence>MYAQGTAVFSIVIGIMDRKTFKNGTIPSLQSLLNTPIVIPIIPKHPRPLTHAHICTYIHTYRYTHHPYTHERSPRGVDFIKLDFVTPGSPMLLPKNSSGTVIAYHEAITKAKSKRPMRLDISWKLVQDPTHYSIWSSNADSFRTDQDINNAGEDIGKSASG</sequence>
<keyword evidence="2" id="KW-1185">Reference proteome</keyword>
<dbReference type="EMBL" id="ML180188">
    <property type="protein sequence ID" value="THU78466.1"/>
    <property type="molecule type" value="Genomic_DNA"/>
</dbReference>